<comment type="caution">
    <text evidence="1">The sequence shown here is derived from an EMBL/GenBank/DDBJ whole genome shotgun (WGS) entry which is preliminary data.</text>
</comment>
<name>A0A0F9J3I0_9ZZZZ</name>
<evidence type="ECO:0000313" key="1">
    <source>
        <dbReference type="EMBL" id="KKM00481.1"/>
    </source>
</evidence>
<gene>
    <name evidence="1" type="ORF">LCGC14_1803960</name>
</gene>
<organism evidence="1">
    <name type="scientific">marine sediment metagenome</name>
    <dbReference type="NCBI Taxonomy" id="412755"/>
    <lineage>
        <taxon>unclassified sequences</taxon>
        <taxon>metagenomes</taxon>
        <taxon>ecological metagenomes</taxon>
    </lineage>
</organism>
<sequence length="93" mass="10842">MRRNDLPRCPVCGRFPVHSIRAYYNGWTGELHQDILVCCHGMSKKPGMNHSDLYVYATARRAPCRSNITKQAKQHSLKTAEWRWRKLCEPKKG</sequence>
<proteinExistence type="predicted"/>
<accession>A0A0F9J3I0</accession>
<dbReference type="AlphaFoldDB" id="A0A0F9J3I0"/>
<protein>
    <submittedName>
        <fullName evidence="1">Uncharacterized protein</fullName>
    </submittedName>
</protein>
<dbReference type="EMBL" id="LAZR01017423">
    <property type="protein sequence ID" value="KKM00481.1"/>
    <property type="molecule type" value="Genomic_DNA"/>
</dbReference>
<reference evidence="1" key="1">
    <citation type="journal article" date="2015" name="Nature">
        <title>Complex archaea that bridge the gap between prokaryotes and eukaryotes.</title>
        <authorList>
            <person name="Spang A."/>
            <person name="Saw J.H."/>
            <person name="Jorgensen S.L."/>
            <person name="Zaremba-Niedzwiedzka K."/>
            <person name="Martijn J."/>
            <person name="Lind A.E."/>
            <person name="van Eijk R."/>
            <person name="Schleper C."/>
            <person name="Guy L."/>
            <person name="Ettema T.J."/>
        </authorList>
    </citation>
    <scope>NUCLEOTIDE SEQUENCE</scope>
</reference>